<dbReference type="HAMAP" id="MF_00772">
    <property type="entry name" value="OGT"/>
    <property type="match status" value="1"/>
</dbReference>
<keyword evidence="4 9" id="KW-0489">Methyltransferase</keyword>
<dbReference type="Proteomes" id="UP000622890">
    <property type="component" value="Unassembled WGS sequence"/>
</dbReference>
<dbReference type="InterPro" id="IPR036631">
    <property type="entry name" value="MGMT_N_sf"/>
</dbReference>
<dbReference type="GO" id="GO:0005737">
    <property type="term" value="C:cytoplasm"/>
    <property type="evidence" value="ECO:0007669"/>
    <property type="project" value="UniProtKB-SubCell"/>
</dbReference>
<keyword evidence="5 9" id="KW-0808">Transferase</keyword>
<keyword evidence="13" id="KW-1185">Reference proteome</keyword>
<dbReference type="Pfam" id="PF02870">
    <property type="entry name" value="Methyltransf_1N"/>
    <property type="match status" value="1"/>
</dbReference>
<dbReference type="Gene3D" id="1.10.10.10">
    <property type="entry name" value="Winged helix-like DNA-binding domain superfamily/Winged helix DNA-binding domain"/>
    <property type="match status" value="1"/>
</dbReference>
<dbReference type="EC" id="2.1.1.63" evidence="9"/>
<feature type="domain" description="Methylated-DNA-[protein]-cysteine S-methyltransferase DNA binding" evidence="10">
    <location>
        <begin position="77"/>
        <end position="156"/>
    </location>
</feature>
<dbReference type="InterPro" id="IPR008332">
    <property type="entry name" value="MethylG_MeTrfase_N"/>
</dbReference>
<dbReference type="FunFam" id="1.10.10.10:FF:000214">
    <property type="entry name" value="Methylated-DNA--protein-cysteine methyltransferase"/>
    <property type="match status" value="1"/>
</dbReference>
<reference evidence="12" key="1">
    <citation type="submission" date="2021-01" db="EMBL/GenBank/DDBJ databases">
        <title>Genome sequence of strain Noviherbaspirillum sp. DKR-6.</title>
        <authorList>
            <person name="Chaudhary D.K."/>
        </authorList>
    </citation>
    <scope>NUCLEOTIDE SEQUENCE</scope>
    <source>
        <strain evidence="12">DKR-6</strain>
    </source>
</reference>
<protein>
    <recommendedName>
        <fullName evidence="9">Methylated-DNA--protein-cysteine methyltransferase</fullName>
        <ecNumber evidence="9">2.1.1.63</ecNumber>
    </recommendedName>
    <alternativeName>
        <fullName evidence="9">6-O-methylguanine-DNA methyltransferase</fullName>
        <shortName evidence="9">MGMT</shortName>
    </alternativeName>
    <alternativeName>
        <fullName evidence="9">O-6-methylguanine-DNA-alkyltransferase</fullName>
    </alternativeName>
</protein>
<evidence type="ECO:0000313" key="12">
    <source>
        <dbReference type="EMBL" id="MBK4737179.1"/>
    </source>
</evidence>
<evidence type="ECO:0000256" key="3">
    <source>
        <dbReference type="ARBA" id="ARBA00022490"/>
    </source>
</evidence>
<feature type="active site" description="Nucleophile; methyl group acceptor" evidence="9">
    <location>
        <position position="128"/>
    </location>
</feature>
<evidence type="ECO:0000256" key="8">
    <source>
        <dbReference type="ARBA" id="ARBA00049348"/>
    </source>
</evidence>
<accession>A0A934SWZ2</accession>
<dbReference type="Gene3D" id="3.30.160.70">
    <property type="entry name" value="Methylated DNA-protein cysteine methyltransferase domain"/>
    <property type="match status" value="1"/>
</dbReference>
<dbReference type="InterPro" id="IPR001497">
    <property type="entry name" value="MethylDNA_cys_MeTrfase_AS"/>
</dbReference>
<comment type="catalytic activity">
    <reaction evidence="8 9">
        <text>a 6-O-methyl-2'-deoxyguanosine in DNA + L-cysteinyl-[protein] = S-methyl-L-cysteinyl-[protein] + a 2'-deoxyguanosine in DNA</text>
        <dbReference type="Rhea" id="RHEA:24000"/>
        <dbReference type="Rhea" id="RHEA-COMP:10131"/>
        <dbReference type="Rhea" id="RHEA-COMP:10132"/>
        <dbReference type="Rhea" id="RHEA-COMP:11367"/>
        <dbReference type="Rhea" id="RHEA-COMP:11368"/>
        <dbReference type="ChEBI" id="CHEBI:29950"/>
        <dbReference type="ChEBI" id="CHEBI:82612"/>
        <dbReference type="ChEBI" id="CHEBI:85445"/>
        <dbReference type="ChEBI" id="CHEBI:85448"/>
        <dbReference type="EC" id="2.1.1.63"/>
    </reaction>
</comment>
<feature type="domain" description="Methylguanine DNA methyltransferase ribonuclease-like" evidence="11">
    <location>
        <begin position="2"/>
        <end position="73"/>
    </location>
</feature>
<evidence type="ECO:0000259" key="10">
    <source>
        <dbReference type="Pfam" id="PF01035"/>
    </source>
</evidence>
<dbReference type="InterPro" id="IPR036388">
    <property type="entry name" value="WH-like_DNA-bd_sf"/>
</dbReference>
<dbReference type="InterPro" id="IPR023546">
    <property type="entry name" value="MGMT"/>
</dbReference>
<dbReference type="RefSeq" id="WP_200595255.1">
    <property type="nucleotide sequence ID" value="NZ_JAEPBG010000010.1"/>
</dbReference>
<keyword evidence="6 9" id="KW-0227">DNA damage</keyword>
<comment type="similarity">
    <text evidence="2 9">Belongs to the MGMT family.</text>
</comment>
<comment type="miscellaneous">
    <text evidence="9">This enzyme catalyzes only one turnover and therefore is not strictly catalytic. According to one definition, an enzyme is a biocatalyst that acts repeatedly and over many reaction cycles.</text>
</comment>
<dbReference type="GO" id="GO:0003908">
    <property type="term" value="F:methylated-DNA-[protein]-cysteine S-methyltransferase activity"/>
    <property type="evidence" value="ECO:0007669"/>
    <property type="project" value="UniProtKB-UniRule"/>
</dbReference>
<dbReference type="InterPro" id="IPR014048">
    <property type="entry name" value="MethylDNA_cys_MeTrfase_DNA-bd"/>
</dbReference>
<comment type="catalytic activity">
    <reaction evidence="1 9">
        <text>a 4-O-methyl-thymidine in DNA + L-cysteinyl-[protein] = a thymidine in DNA + S-methyl-L-cysteinyl-[protein]</text>
        <dbReference type="Rhea" id="RHEA:53428"/>
        <dbReference type="Rhea" id="RHEA-COMP:10131"/>
        <dbReference type="Rhea" id="RHEA-COMP:10132"/>
        <dbReference type="Rhea" id="RHEA-COMP:13555"/>
        <dbReference type="Rhea" id="RHEA-COMP:13556"/>
        <dbReference type="ChEBI" id="CHEBI:29950"/>
        <dbReference type="ChEBI" id="CHEBI:82612"/>
        <dbReference type="ChEBI" id="CHEBI:137386"/>
        <dbReference type="ChEBI" id="CHEBI:137387"/>
        <dbReference type="EC" id="2.1.1.63"/>
    </reaction>
</comment>
<dbReference type="GO" id="GO:0032259">
    <property type="term" value="P:methylation"/>
    <property type="evidence" value="ECO:0007669"/>
    <property type="project" value="UniProtKB-KW"/>
</dbReference>
<dbReference type="PROSITE" id="PS00374">
    <property type="entry name" value="MGMT"/>
    <property type="match status" value="1"/>
</dbReference>
<dbReference type="SUPFAM" id="SSF46767">
    <property type="entry name" value="Methylated DNA-protein cysteine methyltransferase, C-terminal domain"/>
    <property type="match status" value="1"/>
</dbReference>
<evidence type="ECO:0000313" key="13">
    <source>
        <dbReference type="Proteomes" id="UP000622890"/>
    </source>
</evidence>
<evidence type="ECO:0000259" key="11">
    <source>
        <dbReference type="Pfam" id="PF02870"/>
    </source>
</evidence>
<dbReference type="CDD" id="cd06445">
    <property type="entry name" value="ATase"/>
    <property type="match status" value="1"/>
</dbReference>
<comment type="function">
    <text evidence="9">Involved in the cellular defense against the biological effects of O6-methylguanine (O6-MeG) and O4-methylthymine (O4-MeT) in DNA. Repairs the methylated nucleobase in DNA by stoichiometrically transferring the methyl group to a cysteine residue in the enzyme. This is a suicide reaction: the enzyme is irreversibly inactivated.</text>
</comment>
<evidence type="ECO:0000256" key="5">
    <source>
        <dbReference type="ARBA" id="ARBA00022679"/>
    </source>
</evidence>
<evidence type="ECO:0000256" key="4">
    <source>
        <dbReference type="ARBA" id="ARBA00022603"/>
    </source>
</evidence>
<proteinExistence type="inferred from homology"/>
<evidence type="ECO:0000256" key="6">
    <source>
        <dbReference type="ARBA" id="ARBA00022763"/>
    </source>
</evidence>
<keyword evidence="7 9" id="KW-0234">DNA repair</keyword>
<dbReference type="NCBIfam" id="TIGR00589">
    <property type="entry name" value="ogt"/>
    <property type="match status" value="1"/>
</dbReference>
<dbReference type="AlphaFoldDB" id="A0A934SWZ2"/>
<evidence type="ECO:0000256" key="9">
    <source>
        <dbReference type="HAMAP-Rule" id="MF_00772"/>
    </source>
</evidence>
<evidence type="ECO:0000256" key="7">
    <source>
        <dbReference type="ARBA" id="ARBA00023204"/>
    </source>
</evidence>
<sequence length="164" mass="18135">MIHYRFHASPLGELLLAASEQGLCGLYFPQHRHFDGPALWQRDDAHALLQQTALQLDEYFKGERREFTLPLDLRGTAFQQRVWQRLMQLPYGATSSYALHASAIGSASAARAVGAAIGRNPICIVVPCHRVLSSDGSLAGYAGGLERKRYLLAFEAARQIRKAA</sequence>
<evidence type="ECO:0000256" key="1">
    <source>
        <dbReference type="ARBA" id="ARBA00001286"/>
    </source>
</evidence>
<dbReference type="InterPro" id="IPR036217">
    <property type="entry name" value="MethylDNA_cys_MeTrfase_DNAb"/>
</dbReference>
<comment type="caution">
    <text evidence="12">The sequence shown here is derived from an EMBL/GenBank/DDBJ whole genome shotgun (WGS) entry which is preliminary data.</text>
</comment>
<organism evidence="12 13">
    <name type="scientific">Noviherbaspirillum pedocola</name>
    <dbReference type="NCBI Taxonomy" id="2801341"/>
    <lineage>
        <taxon>Bacteria</taxon>
        <taxon>Pseudomonadati</taxon>
        <taxon>Pseudomonadota</taxon>
        <taxon>Betaproteobacteria</taxon>
        <taxon>Burkholderiales</taxon>
        <taxon>Oxalobacteraceae</taxon>
        <taxon>Noviherbaspirillum</taxon>
    </lineage>
</organism>
<dbReference type="GO" id="GO:0006307">
    <property type="term" value="P:DNA alkylation repair"/>
    <property type="evidence" value="ECO:0007669"/>
    <property type="project" value="UniProtKB-UniRule"/>
</dbReference>
<dbReference type="SUPFAM" id="SSF53155">
    <property type="entry name" value="Methylated DNA-protein cysteine methyltransferase domain"/>
    <property type="match status" value="1"/>
</dbReference>
<dbReference type="PANTHER" id="PTHR10815:SF5">
    <property type="entry name" value="METHYLATED-DNA--PROTEIN-CYSTEINE METHYLTRANSFERASE"/>
    <property type="match status" value="1"/>
</dbReference>
<evidence type="ECO:0000256" key="2">
    <source>
        <dbReference type="ARBA" id="ARBA00008711"/>
    </source>
</evidence>
<dbReference type="Pfam" id="PF01035">
    <property type="entry name" value="DNA_binding_1"/>
    <property type="match status" value="1"/>
</dbReference>
<gene>
    <name evidence="12" type="ORF">JJB74_21365</name>
</gene>
<name>A0A934SWZ2_9BURK</name>
<dbReference type="EMBL" id="JAEPBG010000010">
    <property type="protein sequence ID" value="MBK4737179.1"/>
    <property type="molecule type" value="Genomic_DNA"/>
</dbReference>
<comment type="subcellular location">
    <subcellularLocation>
        <location evidence="9">Cytoplasm</location>
    </subcellularLocation>
</comment>
<dbReference type="PANTHER" id="PTHR10815">
    <property type="entry name" value="METHYLATED-DNA--PROTEIN-CYSTEINE METHYLTRANSFERASE"/>
    <property type="match status" value="1"/>
</dbReference>
<keyword evidence="3 9" id="KW-0963">Cytoplasm</keyword>